<sequence>MSTRPPYRTDPGGVRRLLEFDARDRPVEIDQPTLAFGGTQAPYSPGPLLRETAELPNGLTVRGRLGRDTRRVPRANGHLRFGGPVVPRVDVPAGARGLFRVRYPTIGDLDEQDLEDWADLAVADLEERTPFGIVDGTDGIVFELLAGQSSLERIRPDLEPRKIGAEPDIETDIQQSYHETV</sequence>
<dbReference type="OrthoDB" id="379339at2157"/>
<reference evidence="1 2" key="1">
    <citation type="submission" date="2021-01" db="EMBL/GenBank/DDBJ databases">
        <title>Genome Sequence and Methylation Pattern of Haloterrigena salifodinae BOL5-1, An Extremely Halophilic Archaeon from a Bolivian Salt Mine.</title>
        <authorList>
            <person name="DasSarma P."/>
            <person name="Anton B.P."/>
            <person name="DasSarma S.L."/>
            <person name="von Ehrenheim H.A.L."/>
            <person name="Martinez F.L."/>
            <person name="Guzman D."/>
            <person name="Roberts R.J."/>
            <person name="DasSarma S."/>
        </authorList>
    </citation>
    <scope>NUCLEOTIDE SEQUENCE [LARGE SCALE GENOMIC DNA]</scope>
    <source>
        <strain evidence="1 2">BOL5-1</strain>
    </source>
</reference>
<dbReference type="KEGG" id="hsal:JMJ58_18940"/>
<dbReference type="GeneID" id="62877246"/>
<proteinExistence type="predicted"/>
<evidence type="ECO:0000313" key="2">
    <source>
        <dbReference type="Proteomes" id="UP000637819"/>
    </source>
</evidence>
<dbReference type="EMBL" id="CP069188">
    <property type="protein sequence ID" value="QRV14961.1"/>
    <property type="molecule type" value="Genomic_DNA"/>
</dbReference>
<name>A0A8T8E0P7_9EURY</name>
<protein>
    <submittedName>
        <fullName evidence="1">Uncharacterized protein</fullName>
    </submittedName>
</protein>
<accession>A0A8T8E0P7</accession>
<gene>
    <name evidence="1" type="ORF">JMJ58_18940</name>
</gene>
<dbReference type="AlphaFoldDB" id="A0A8T8E0P7"/>
<dbReference type="RefSeq" id="WP_204747587.1">
    <property type="nucleotide sequence ID" value="NZ_CP069188.1"/>
</dbReference>
<dbReference type="Proteomes" id="UP000637819">
    <property type="component" value="Chromosome"/>
</dbReference>
<organism evidence="1 2">
    <name type="scientific">Haloterrigena salifodinae</name>
    <dbReference type="NCBI Taxonomy" id="2675099"/>
    <lineage>
        <taxon>Archaea</taxon>
        <taxon>Methanobacteriati</taxon>
        <taxon>Methanobacteriota</taxon>
        <taxon>Stenosarchaea group</taxon>
        <taxon>Halobacteria</taxon>
        <taxon>Halobacteriales</taxon>
        <taxon>Natrialbaceae</taxon>
        <taxon>Haloterrigena</taxon>
    </lineage>
</organism>
<evidence type="ECO:0000313" key="1">
    <source>
        <dbReference type="EMBL" id="QRV14961.1"/>
    </source>
</evidence>
<keyword evidence="2" id="KW-1185">Reference proteome</keyword>